<dbReference type="OrthoDB" id="3207336at2759"/>
<keyword evidence="4" id="KW-0479">Metal-binding</keyword>
<evidence type="ECO:0000256" key="3">
    <source>
        <dbReference type="ARBA" id="ARBA00022617"/>
    </source>
</evidence>
<evidence type="ECO:0000313" key="12">
    <source>
        <dbReference type="Proteomes" id="UP000070133"/>
    </source>
</evidence>
<dbReference type="AlphaFoldDB" id="A0A139GUN2"/>
<dbReference type="Proteomes" id="UP000070133">
    <property type="component" value="Unassembled WGS sequence"/>
</dbReference>
<evidence type="ECO:0000256" key="7">
    <source>
        <dbReference type="ARBA" id="ARBA00023004"/>
    </source>
</evidence>
<feature type="domain" description="Dyp-type peroxidase C-terminal" evidence="9">
    <location>
        <begin position="267"/>
        <end position="430"/>
    </location>
</feature>
<comment type="cofactor">
    <cofactor evidence="1">
        <name>heme b</name>
        <dbReference type="ChEBI" id="CHEBI:60344"/>
    </cofactor>
</comment>
<dbReference type="InterPro" id="IPR011008">
    <property type="entry name" value="Dimeric_a/b-barrel"/>
</dbReference>
<dbReference type="EMBL" id="LFZN01000366">
    <property type="protein sequence ID" value="KXS93897.1"/>
    <property type="molecule type" value="Genomic_DNA"/>
</dbReference>
<keyword evidence="12" id="KW-1185">Reference proteome</keyword>
<dbReference type="InterPro" id="IPR048328">
    <property type="entry name" value="Dyp_perox_C"/>
</dbReference>
<dbReference type="GO" id="GO:0004601">
    <property type="term" value="F:peroxidase activity"/>
    <property type="evidence" value="ECO:0007669"/>
    <property type="project" value="UniProtKB-KW"/>
</dbReference>
<dbReference type="PROSITE" id="PS51404">
    <property type="entry name" value="DYP_PEROXIDASE"/>
    <property type="match status" value="1"/>
</dbReference>
<dbReference type="InterPro" id="IPR049509">
    <property type="entry name" value="DyP_N"/>
</dbReference>
<name>A0A139GUN2_9PEZI</name>
<keyword evidence="7" id="KW-0408">Iron</keyword>
<dbReference type="InterPro" id="IPR006314">
    <property type="entry name" value="Dyp_peroxidase"/>
</dbReference>
<dbReference type="Pfam" id="PF21105">
    <property type="entry name" value="DyP_N"/>
    <property type="match status" value="1"/>
</dbReference>
<evidence type="ECO:0000256" key="4">
    <source>
        <dbReference type="ARBA" id="ARBA00022723"/>
    </source>
</evidence>
<dbReference type="PANTHER" id="PTHR30521:SF4">
    <property type="entry name" value="DEFERROCHELATASE"/>
    <property type="match status" value="1"/>
</dbReference>
<dbReference type="SUPFAM" id="SSF54909">
    <property type="entry name" value="Dimeric alpha+beta barrel"/>
    <property type="match status" value="1"/>
</dbReference>
<accession>A0A139GUN2</accession>
<gene>
    <name evidence="11" type="ORF">AC578_1687</name>
</gene>
<dbReference type="NCBIfam" id="TIGR01413">
    <property type="entry name" value="Dyp_perox_fam"/>
    <property type="match status" value="1"/>
</dbReference>
<evidence type="ECO:0000256" key="2">
    <source>
        <dbReference type="ARBA" id="ARBA00022559"/>
    </source>
</evidence>
<evidence type="ECO:0008006" key="13">
    <source>
        <dbReference type="Google" id="ProtNLM"/>
    </source>
</evidence>
<evidence type="ECO:0000259" key="10">
    <source>
        <dbReference type="Pfam" id="PF21105"/>
    </source>
</evidence>
<organism evidence="11 12">
    <name type="scientific">Pseudocercospora eumusae</name>
    <dbReference type="NCBI Taxonomy" id="321146"/>
    <lineage>
        <taxon>Eukaryota</taxon>
        <taxon>Fungi</taxon>
        <taxon>Dikarya</taxon>
        <taxon>Ascomycota</taxon>
        <taxon>Pezizomycotina</taxon>
        <taxon>Dothideomycetes</taxon>
        <taxon>Dothideomycetidae</taxon>
        <taxon>Mycosphaerellales</taxon>
        <taxon>Mycosphaerellaceae</taxon>
        <taxon>Pseudocercospora</taxon>
    </lineage>
</organism>
<keyword evidence="3" id="KW-0349">Heme</keyword>
<dbReference type="GO" id="GO:0020037">
    <property type="term" value="F:heme binding"/>
    <property type="evidence" value="ECO:0007669"/>
    <property type="project" value="InterPro"/>
</dbReference>
<dbReference type="Pfam" id="PF20628">
    <property type="entry name" value="Dyp_perox_C"/>
    <property type="match status" value="1"/>
</dbReference>
<evidence type="ECO:0000256" key="5">
    <source>
        <dbReference type="ARBA" id="ARBA00022729"/>
    </source>
</evidence>
<keyword evidence="6" id="KW-0560">Oxidoreductase</keyword>
<evidence type="ECO:0000259" key="9">
    <source>
        <dbReference type="Pfam" id="PF20628"/>
    </source>
</evidence>
<proteinExistence type="inferred from homology"/>
<comment type="similarity">
    <text evidence="8">Belongs to the DyP-type peroxidase family.</text>
</comment>
<evidence type="ECO:0000256" key="1">
    <source>
        <dbReference type="ARBA" id="ARBA00001970"/>
    </source>
</evidence>
<feature type="domain" description="DyP dimeric alpha+beta barrel" evidence="10">
    <location>
        <begin position="28"/>
        <end position="208"/>
    </location>
</feature>
<dbReference type="GO" id="GO:0005829">
    <property type="term" value="C:cytosol"/>
    <property type="evidence" value="ECO:0007669"/>
    <property type="project" value="TreeGrafter"/>
</dbReference>
<dbReference type="STRING" id="321146.A0A139GUN2"/>
<comment type="caution">
    <text evidence="11">The sequence shown here is derived from an EMBL/GenBank/DDBJ whole genome shotgun (WGS) entry which is preliminary data.</text>
</comment>
<dbReference type="GO" id="GO:0046872">
    <property type="term" value="F:metal ion binding"/>
    <property type="evidence" value="ECO:0007669"/>
    <property type="project" value="UniProtKB-KW"/>
</dbReference>
<evidence type="ECO:0000256" key="8">
    <source>
        <dbReference type="ARBA" id="ARBA00025737"/>
    </source>
</evidence>
<evidence type="ECO:0000313" key="11">
    <source>
        <dbReference type="EMBL" id="KXS93897.1"/>
    </source>
</evidence>
<dbReference type="PANTHER" id="PTHR30521">
    <property type="entry name" value="DEFERROCHELATASE/PEROXIDASE"/>
    <property type="match status" value="1"/>
</dbReference>
<evidence type="ECO:0000256" key="6">
    <source>
        <dbReference type="ARBA" id="ARBA00023002"/>
    </source>
</evidence>
<sequence length="520" mass="57112">MRFWATLTCSDQYRSTTKMTSFLTDLSNVQGDILLSGLNKEVETFWFFTITPGQEKKFCQKLREVANEISHTQNTLDTKRNIKDFKSNAGNGNAGNTKLPTVGANISFSFKGLQKISTVTSISTNTADNVFQTGMKPAAVQDLQDPPKPNVDGNTPNWEDDWLTNQIDGILLVAGNTPSLVQEKLNKCTQLFDNSIKLAFKVSGQVRPGENKGHEHFGYLDGVSQPSIKNLPGLTKEEAFIPPGQDAIDQGIILCGRPGDPSAPLRPAWMLDGSFMCFRKLQQNVQAWQKFLQDSSNTLGTWPELLGARLIGRWKSGCPVNVSPDFDDRNVGTDVMRNNLFEFDPPGLDGVSVFDQPPGSRIVCPIGAHIRKTNPRGDLGRKNVDRNRILRRGIPYGPEIHEDADAERGLLFVCYQSSLSAGFEFIQKFWANNPTFRFPGGGVDAVMGQINGAPGATVGMMGLFPQDASRQLQLPGVNRFVVARGGEYFFSPSLSALKNELSNVSVKAANGVNGHEELKH</sequence>
<protein>
    <recommendedName>
        <fullName evidence="13">Dyp-type peroxidase</fullName>
    </recommendedName>
</protein>
<keyword evidence="5" id="KW-0732">Signal</keyword>
<reference evidence="11 12" key="1">
    <citation type="submission" date="2015-07" db="EMBL/GenBank/DDBJ databases">
        <title>Comparative genomics of the Sigatoka disease complex on banana suggests a link between parallel evolutionary changes in Pseudocercospora fijiensis and Pseudocercospora eumusae and increased virulence on the banana host.</title>
        <authorList>
            <person name="Chang T.-C."/>
            <person name="Salvucci A."/>
            <person name="Crous P.W."/>
            <person name="Stergiopoulos I."/>
        </authorList>
    </citation>
    <scope>NUCLEOTIDE SEQUENCE [LARGE SCALE GENOMIC DNA]</scope>
    <source>
        <strain evidence="11 12">CBS 114824</strain>
    </source>
</reference>
<keyword evidence="2" id="KW-0575">Peroxidase</keyword>